<keyword evidence="3 6" id="KW-0833">Ubl conjugation pathway</keyword>
<dbReference type="OMA" id="IVFRTRI"/>
<evidence type="ECO:0000256" key="3">
    <source>
        <dbReference type="ARBA" id="ARBA00022786"/>
    </source>
</evidence>
<dbReference type="Proteomes" id="UP000011087">
    <property type="component" value="Unassembled WGS sequence"/>
</dbReference>
<evidence type="ECO:0000256" key="5">
    <source>
        <dbReference type="PROSITE-ProRule" id="PRU10133"/>
    </source>
</evidence>
<evidence type="ECO:0000259" key="7">
    <source>
        <dbReference type="PROSITE" id="PS50127"/>
    </source>
</evidence>
<dbReference type="PROSITE" id="PS00183">
    <property type="entry name" value="UBC_1"/>
    <property type="match status" value="1"/>
</dbReference>
<keyword evidence="2 6" id="KW-0547">Nucleotide-binding</keyword>
<protein>
    <recommendedName>
        <fullName evidence="7">UBC core domain-containing protein</fullName>
    </recommendedName>
</protein>
<dbReference type="GeneID" id="17308867"/>
<dbReference type="InterPro" id="IPR023313">
    <property type="entry name" value="UBQ-conjugating_AS"/>
</dbReference>
<dbReference type="InterPro" id="IPR000608">
    <property type="entry name" value="UBC"/>
</dbReference>
<dbReference type="Gene3D" id="3.10.110.10">
    <property type="entry name" value="Ubiquitin Conjugating Enzyme"/>
    <property type="match status" value="1"/>
</dbReference>
<dbReference type="RefSeq" id="XP_005839365.1">
    <property type="nucleotide sequence ID" value="XM_005839308.1"/>
</dbReference>
<dbReference type="GO" id="GO:0004842">
    <property type="term" value="F:ubiquitin-protein transferase activity"/>
    <property type="evidence" value="ECO:0007669"/>
    <property type="project" value="UniProtKB-ARBA"/>
</dbReference>
<evidence type="ECO:0000256" key="6">
    <source>
        <dbReference type="RuleBase" id="RU362109"/>
    </source>
</evidence>
<keyword evidence="1" id="KW-0808">Transferase</keyword>
<dbReference type="eggNOG" id="KOG0417">
    <property type="taxonomic scope" value="Eukaryota"/>
</dbReference>
<evidence type="ECO:0000256" key="2">
    <source>
        <dbReference type="ARBA" id="ARBA00022741"/>
    </source>
</evidence>
<name>L1JW13_GUITC</name>
<dbReference type="SUPFAM" id="SSF54495">
    <property type="entry name" value="UBC-like"/>
    <property type="match status" value="1"/>
</dbReference>
<sequence length="147" mass="16594">MALKRISKELEDLRKDPPSDCSAGPVGDDLFHWQATIMGPRDSPYQDGCFSLRIQFPPDYPFRAPKLQFTTRIYHPNINESGGICLDILKDHWSPALTISKVLLSVLSLLTDPNPNDPLVPEAAHLYKTNIAKFNQVAAEWTRKFAM</sequence>
<dbReference type="STRING" id="905079.L1JW13"/>
<comment type="similarity">
    <text evidence="6">Belongs to the ubiquitin-conjugating enzyme family.</text>
</comment>
<dbReference type="OrthoDB" id="7851174at2759"/>
<keyword evidence="10" id="KW-1185">Reference proteome</keyword>
<reference evidence="10" key="2">
    <citation type="submission" date="2012-11" db="EMBL/GenBank/DDBJ databases">
        <authorList>
            <person name="Kuo A."/>
            <person name="Curtis B.A."/>
            <person name="Tanifuji G."/>
            <person name="Burki F."/>
            <person name="Gruber A."/>
            <person name="Irimia M."/>
            <person name="Maruyama S."/>
            <person name="Arias M.C."/>
            <person name="Ball S.G."/>
            <person name="Gile G.H."/>
            <person name="Hirakawa Y."/>
            <person name="Hopkins J.F."/>
            <person name="Rensing S.A."/>
            <person name="Schmutz J."/>
            <person name="Symeonidi A."/>
            <person name="Elias M."/>
            <person name="Eveleigh R.J."/>
            <person name="Herman E.K."/>
            <person name="Klute M.J."/>
            <person name="Nakayama T."/>
            <person name="Obornik M."/>
            <person name="Reyes-Prieto A."/>
            <person name="Armbrust E.V."/>
            <person name="Aves S.J."/>
            <person name="Beiko R.G."/>
            <person name="Coutinho P."/>
            <person name="Dacks J.B."/>
            <person name="Durnford D.G."/>
            <person name="Fast N.M."/>
            <person name="Green B.R."/>
            <person name="Grisdale C."/>
            <person name="Hempe F."/>
            <person name="Henrissat B."/>
            <person name="Hoppner M.P."/>
            <person name="Ishida K.-I."/>
            <person name="Kim E."/>
            <person name="Koreny L."/>
            <person name="Kroth P.G."/>
            <person name="Liu Y."/>
            <person name="Malik S.-B."/>
            <person name="Maier U.G."/>
            <person name="McRose D."/>
            <person name="Mock T."/>
            <person name="Neilson J.A."/>
            <person name="Onodera N.T."/>
            <person name="Poole A.M."/>
            <person name="Pritham E.J."/>
            <person name="Richards T.A."/>
            <person name="Rocap G."/>
            <person name="Roy S.W."/>
            <person name="Sarai C."/>
            <person name="Schaack S."/>
            <person name="Shirato S."/>
            <person name="Slamovits C.H."/>
            <person name="Spencer D.F."/>
            <person name="Suzuki S."/>
            <person name="Worden A.Z."/>
            <person name="Zauner S."/>
            <person name="Barry K."/>
            <person name="Bell C."/>
            <person name="Bharti A.K."/>
            <person name="Crow J.A."/>
            <person name="Grimwood J."/>
            <person name="Kramer R."/>
            <person name="Lindquist E."/>
            <person name="Lucas S."/>
            <person name="Salamov A."/>
            <person name="McFadden G.I."/>
            <person name="Lane C.E."/>
            <person name="Keeling P.J."/>
            <person name="Gray M.W."/>
            <person name="Grigoriev I.V."/>
            <person name="Archibald J.M."/>
        </authorList>
    </citation>
    <scope>NUCLEOTIDE SEQUENCE</scope>
    <source>
        <strain evidence="10">CCMP2712</strain>
    </source>
</reference>
<evidence type="ECO:0000256" key="4">
    <source>
        <dbReference type="ARBA" id="ARBA00022840"/>
    </source>
</evidence>
<dbReference type="GO" id="GO:0005524">
    <property type="term" value="F:ATP binding"/>
    <property type="evidence" value="ECO:0007669"/>
    <property type="project" value="UniProtKB-UniRule"/>
</dbReference>
<proteinExistence type="inferred from homology"/>
<dbReference type="EnsemblProtists" id="EKX52385">
    <property type="protein sequence ID" value="EKX52385"/>
    <property type="gene ID" value="GUITHDRAFT_92450"/>
</dbReference>
<evidence type="ECO:0000256" key="1">
    <source>
        <dbReference type="ARBA" id="ARBA00022679"/>
    </source>
</evidence>
<organism evidence="8">
    <name type="scientific">Guillardia theta (strain CCMP2712)</name>
    <name type="common">Cryptophyte</name>
    <dbReference type="NCBI Taxonomy" id="905079"/>
    <lineage>
        <taxon>Eukaryota</taxon>
        <taxon>Cryptophyceae</taxon>
        <taxon>Pyrenomonadales</taxon>
        <taxon>Geminigeraceae</taxon>
        <taxon>Guillardia</taxon>
    </lineage>
</organism>
<evidence type="ECO:0000313" key="10">
    <source>
        <dbReference type="Proteomes" id="UP000011087"/>
    </source>
</evidence>
<dbReference type="InterPro" id="IPR016135">
    <property type="entry name" value="UBQ-conjugating_enzyme/RWD"/>
</dbReference>
<dbReference type="PANTHER" id="PTHR24068">
    <property type="entry name" value="UBIQUITIN-CONJUGATING ENZYME E2"/>
    <property type="match status" value="1"/>
</dbReference>
<dbReference type="SMART" id="SM00212">
    <property type="entry name" value="UBCc"/>
    <property type="match status" value="1"/>
</dbReference>
<feature type="domain" description="UBC core" evidence="7">
    <location>
        <begin position="1"/>
        <end position="147"/>
    </location>
</feature>
<dbReference type="EMBL" id="JH992973">
    <property type="protein sequence ID" value="EKX52385.1"/>
    <property type="molecule type" value="Genomic_DNA"/>
</dbReference>
<evidence type="ECO:0000313" key="9">
    <source>
        <dbReference type="EnsemblProtists" id="EKX52385"/>
    </source>
</evidence>
<dbReference type="Pfam" id="PF00179">
    <property type="entry name" value="UQ_con"/>
    <property type="match status" value="1"/>
</dbReference>
<dbReference type="FunFam" id="3.10.110.10:FF:000010">
    <property type="entry name" value="Ubiquitin-conjugating enzyme E2-16 kDa"/>
    <property type="match status" value="1"/>
</dbReference>
<dbReference type="HOGENOM" id="CLU_030988_13_3_1"/>
<accession>L1JW13</accession>
<dbReference type="AlphaFoldDB" id="L1JW13"/>
<evidence type="ECO:0000313" key="8">
    <source>
        <dbReference type="EMBL" id="EKX52385.1"/>
    </source>
</evidence>
<feature type="active site" description="Glycyl thioester intermediate" evidence="5">
    <location>
        <position position="85"/>
    </location>
</feature>
<reference evidence="9" key="3">
    <citation type="submission" date="2016-03" db="UniProtKB">
        <authorList>
            <consortium name="EnsemblProtists"/>
        </authorList>
    </citation>
    <scope>IDENTIFICATION</scope>
</reference>
<dbReference type="KEGG" id="gtt:GUITHDRAFT_92450"/>
<dbReference type="PaxDb" id="55529-EKX52385"/>
<dbReference type="PROSITE" id="PS50127">
    <property type="entry name" value="UBC_2"/>
    <property type="match status" value="1"/>
</dbReference>
<keyword evidence="4 6" id="KW-0067">ATP-binding</keyword>
<gene>
    <name evidence="8" type="ORF">GUITHDRAFT_92450</name>
</gene>
<reference evidence="8 10" key="1">
    <citation type="journal article" date="2012" name="Nature">
        <title>Algal genomes reveal evolutionary mosaicism and the fate of nucleomorphs.</title>
        <authorList>
            <consortium name="DOE Joint Genome Institute"/>
            <person name="Curtis B.A."/>
            <person name="Tanifuji G."/>
            <person name="Burki F."/>
            <person name="Gruber A."/>
            <person name="Irimia M."/>
            <person name="Maruyama S."/>
            <person name="Arias M.C."/>
            <person name="Ball S.G."/>
            <person name="Gile G.H."/>
            <person name="Hirakawa Y."/>
            <person name="Hopkins J.F."/>
            <person name="Kuo A."/>
            <person name="Rensing S.A."/>
            <person name="Schmutz J."/>
            <person name="Symeonidi A."/>
            <person name="Elias M."/>
            <person name="Eveleigh R.J."/>
            <person name="Herman E.K."/>
            <person name="Klute M.J."/>
            <person name="Nakayama T."/>
            <person name="Obornik M."/>
            <person name="Reyes-Prieto A."/>
            <person name="Armbrust E.V."/>
            <person name="Aves S.J."/>
            <person name="Beiko R.G."/>
            <person name="Coutinho P."/>
            <person name="Dacks J.B."/>
            <person name="Durnford D.G."/>
            <person name="Fast N.M."/>
            <person name="Green B.R."/>
            <person name="Grisdale C.J."/>
            <person name="Hempel F."/>
            <person name="Henrissat B."/>
            <person name="Hoppner M.P."/>
            <person name="Ishida K."/>
            <person name="Kim E."/>
            <person name="Koreny L."/>
            <person name="Kroth P.G."/>
            <person name="Liu Y."/>
            <person name="Malik S.B."/>
            <person name="Maier U.G."/>
            <person name="McRose D."/>
            <person name="Mock T."/>
            <person name="Neilson J.A."/>
            <person name="Onodera N.T."/>
            <person name="Poole A.M."/>
            <person name="Pritham E.J."/>
            <person name="Richards T.A."/>
            <person name="Rocap G."/>
            <person name="Roy S.W."/>
            <person name="Sarai C."/>
            <person name="Schaack S."/>
            <person name="Shirato S."/>
            <person name="Slamovits C.H."/>
            <person name="Spencer D.F."/>
            <person name="Suzuki S."/>
            <person name="Worden A.Z."/>
            <person name="Zauner S."/>
            <person name="Barry K."/>
            <person name="Bell C."/>
            <person name="Bharti A.K."/>
            <person name="Crow J.A."/>
            <person name="Grimwood J."/>
            <person name="Kramer R."/>
            <person name="Lindquist E."/>
            <person name="Lucas S."/>
            <person name="Salamov A."/>
            <person name="McFadden G.I."/>
            <person name="Lane C.E."/>
            <person name="Keeling P.J."/>
            <person name="Gray M.W."/>
            <person name="Grigoriev I.V."/>
            <person name="Archibald J.M."/>
        </authorList>
    </citation>
    <scope>NUCLEOTIDE SEQUENCE</scope>
    <source>
        <strain evidence="8 10">CCMP2712</strain>
    </source>
</reference>